<dbReference type="OrthoDB" id="1930512at2759"/>
<reference evidence="2" key="1">
    <citation type="submission" date="2020-09" db="EMBL/GenBank/DDBJ databases">
        <title>Genome-Enabled Discovery of Anthraquinone Biosynthesis in Senna tora.</title>
        <authorList>
            <person name="Kang S.-H."/>
            <person name="Pandey R.P."/>
            <person name="Lee C.-M."/>
            <person name="Sim J.-S."/>
            <person name="Jeong J.-T."/>
            <person name="Choi B.-S."/>
            <person name="Jung M."/>
            <person name="Ginzburg D."/>
            <person name="Zhao K."/>
            <person name="Won S.Y."/>
            <person name="Oh T.-J."/>
            <person name="Yu Y."/>
            <person name="Kim N.-H."/>
            <person name="Lee O.R."/>
            <person name="Lee T.-H."/>
            <person name="Bashyal P."/>
            <person name="Kim T.-S."/>
            <person name="Lee W.-H."/>
            <person name="Kawkins C."/>
            <person name="Kim C.-K."/>
            <person name="Kim J.S."/>
            <person name="Ahn B.O."/>
            <person name="Rhee S.Y."/>
            <person name="Sohng J.K."/>
        </authorList>
    </citation>
    <scope>NUCLEOTIDE SEQUENCE</scope>
    <source>
        <tissue evidence="2">Leaf</tissue>
    </source>
</reference>
<feature type="region of interest" description="Disordered" evidence="1">
    <location>
        <begin position="103"/>
        <end position="140"/>
    </location>
</feature>
<evidence type="ECO:0000313" key="3">
    <source>
        <dbReference type="Proteomes" id="UP000634136"/>
    </source>
</evidence>
<dbReference type="PANTHER" id="PTHR14791">
    <property type="entry name" value="BOMB/KIRA PROTEINS"/>
    <property type="match status" value="1"/>
</dbReference>
<dbReference type="Proteomes" id="UP000634136">
    <property type="component" value="Unassembled WGS sequence"/>
</dbReference>
<sequence length="263" mass="29656">MTSPNIETITASLERSLEDFSLNPHNRRSSSEGEGEGEEVVVQDGKVIGSSSDSDATLDLNSNISLPYHWEQCLYLKTGEIYYINWRNGMKAKEDPRRIAGEQREEYYYSDEEERREESSSESSPLSFKVPASQSHSACSDSHSQVTRLHSFNSISKRLSFIEVVFSSDPVVPAIVTNVHPMTTRVKASIFKPKRQRRPSSSSLSFRQPPPPLQLLGDSNLETRSLFDELRSFDKRCFFFDLGHPLLNRIAESFVKAAGVTSP</sequence>
<dbReference type="SUPFAM" id="SSF51045">
    <property type="entry name" value="WW domain"/>
    <property type="match status" value="1"/>
</dbReference>
<dbReference type="InterPro" id="IPR036020">
    <property type="entry name" value="WW_dom_sf"/>
</dbReference>
<dbReference type="InterPro" id="IPR051105">
    <property type="entry name" value="WWC/KIBRA_Hippo_Reg"/>
</dbReference>
<accession>A0A834X6F8</accession>
<evidence type="ECO:0000313" key="2">
    <source>
        <dbReference type="EMBL" id="KAF7839043.1"/>
    </source>
</evidence>
<organism evidence="2 3">
    <name type="scientific">Senna tora</name>
    <dbReference type="NCBI Taxonomy" id="362788"/>
    <lineage>
        <taxon>Eukaryota</taxon>
        <taxon>Viridiplantae</taxon>
        <taxon>Streptophyta</taxon>
        <taxon>Embryophyta</taxon>
        <taxon>Tracheophyta</taxon>
        <taxon>Spermatophyta</taxon>
        <taxon>Magnoliopsida</taxon>
        <taxon>eudicotyledons</taxon>
        <taxon>Gunneridae</taxon>
        <taxon>Pentapetalae</taxon>
        <taxon>rosids</taxon>
        <taxon>fabids</taxon>
        <taxon>Fabales</taxon>
        <taxon>Fabaceae</taxon>
        <taxon>Caesalpinioideae</taxon>
        <taxon>Cassia clade</taxon>
        <taxon>Senna</taxon>
    </lineage>
</organism>
<dbReference type="AlphaFoldDB" id="A0A834X6F8"/>
<keyword evidence="3" id="KW-1185">Reference proteome</keyword>
<proteinExistence type="predicted"/>
<name>A0A834X6F8_9FABA</name>
<dbReference type="PANTHER" id="PTHR14791:SF29">
    <property type="entry name" value="PROTEIN KIBRA"/>
    <property type="match status" value="1"/>
</dbReference>
<feature type="region of interest" description="Disordered" evidence="1">
    <location>
        <begin position="1"/>
        <end position="43"/>
    </location>
</feature>
<feature type="region of interest" description="Disordered" evidence="1">
    <location>
        <begin position="189"/>
        <end position="213"/>
    </location>
</feature>
<feature type="compositionally biased region" description="Polar residues" evidence="1">
    <location>
        <begin position="1"/>
        <end position="13"/>
    </location>
</feature>
<comment type="caution">
    <text evidence="2">The sequence shown here is derived from an EMBL/GenBank/DDBJ whole genome shotgun (WGS) entry which is preliminary data.</text>
</comment>
<dbReference type="EMBL" id="JAAIUW010000003">
    <property type="protein sequence ID" value="KAF7839043.1"/>
    <property type="molecule type" value="Genomic_DNA"/>
</dbReference>
<gene>
    <name evidence="2" type="ORF">G2W53_007525</name>
</gene>
<evidence type="ECO:0000256" key="1">
    <source>
        <dbReference type="SAM" id="MobiDB-lite"/>
    </source>
</evidence>
<protein>
    <submittedName>
        <fullName evidence="2">Bone sialoprotein 2-like</fullName>
    </submittedName>
</protein>